<keyword evidence="3" id="KW-1185">Reference proteome</keyword>
<organism evidence="2 3">
    <name type="scientific">Aequorivita aurantiaca</name>
    <dbReference type="NCBI Taxonomy" id="3053356"/>
    <lineage>
        <taxon>Bacteria</taxon>
        <taxon>Pseudomonadati</taxon>
        <taxon>Bacteroidota</taxon>
        <taxon>Flavobacteriia</taxon>
        <taxon>Flavobacteriales</taxon>
        <taxon>Flavobacteriaceae</taxon>
        <taxon>Aequorivita</taxon>
    </lineage>
</organism>
<dbReference type="InterPro" id="IPR036291">
    <property type="entry name" value="NAD(P)-bd_dom_sf"/>
</dbReference>
<evidence type="ECO:0000256" key="1">
    <source>
        <dbReference type="SAM" id="MobiDB-lite"/>
    </source>
</evidence>
<feature type="compositionally biased region" description="Basic and acidic residues" evidence="1">
    <location>
        <begin position="82"/>
        <end position="94"/>
    </location>
</feature>
<dbReference type="Gene3D" id="3.40.50.720">
    <property type="entry name" value="NAD(P)-binding Rossmann-like Domain"/>
    <property type="match status" value="2"/>
</dbReference>
<dbReference type="Pfam" id="PF13561">
    <property type="entry name" value="adh_short_C2"/>
    <property type="match status" value="1"/>
</dbReference>
<dbReference type="Proteomes" id="UP001244787">
    <property type="component" value="Unassembled WGS sequence"/>
</dbReference>
<sequence>MEVCENENFKNSDRNTSNGEISAEEIARCISILEHLNKNTDQIFEISKDQRTALIKASGQLSRPDRDEFSRRKKDAKKAEKRKQANKDRTARKETGIRSARENVIFVAPKLLQTSELSSKKQLELKTPRNCYVCKTLYTKLHHFYDTMCTDCGDFNYAKRFQTADLTGQLAIITGSRLKIGYHITLMLLRAGATVVATTRFPADSAYRFAQEDDFHQWADRLKIHGLDLRHIPSVEIFCNYIEQKHENLDILINNAAQTVRRPAGFYQHLMAKEEMPFDEHPQFVKHLLQDHMNCLQELKTLTADIGTNSNKNIPVTWHGAEPGIGIRASAKLSQIPYSFDNSLSSKEVFPEGKLDADLQQVDLRKTNSWRLRLGEIETTEMIEVQLVNSIAPFVLCNRLGEIMKKKNTGKKHIINVSAMEGKFHRFFKEDRHPHTNMAKAALNMLTHTAAGGFAKEGIYINAVDTGWVTDEDPVELAQRKMELHDFQPPLDIVDGAARVMDPLFDGINTGKHWSGKFLKDYRPIDW</sequence>
<evidence type="ECO:0000313" key="2">
    <source>
        <dbReference type="EMBL" id="MDN3723575.1"/>
    </source>
</evidence>
<dbReference type="InterPro" id="IPR002347">
    <property type="entry name" value="SDR_fam"/>
</dbReference>
<dbReference type="EMBL" id="JAUGQQ010000002">
    <property type="protein sequence ID" value="MDN3723575.1"/>
    <property type="molecule type" value="Genomic_DNA"/>
</dbReference>
<evidence type="ECO:0000313" key="3">
    <source>
        <dbReference type="Proteomes" id="UP001244787"/>
    </source>
</evidence>
<feature type="region of interest" description="Disordered" evidence="1">
    <location>
        <begin position="57"/>
        <end position="94"/>
    </location>
</feature>
<dbReference type="PANTHER" id="PTHR43544">
    <property type="entry name" value="SHORT-CHAIN DEHYDROGENASE/REDUCTASE"/>
    <property type="match status" value="1"/>
</dbReference>
<proteinExistence type="predicted"/>
<protein>
    <submittedName>
        <fullName evidence="2">SDR family oxidoreductase</fullName>
    </submittedName>
</protein>
<dbReference type="PANTHER" id="PTHR43544:SF2">
    <property type="entry name" value="OXIDOREDUCTASE"/>
    <property type="match status" value="1"/>
</dbReference>
<dbReference type="InterPro" id="IPR051468">
    <property type="entry name" value="Fungal_SecMetab_SDRs"/>
</dbReference>
<name>A0ABT8DKB4_9FLAO</name>
<feature type="compositionally biased region" description="Basic residues" evidence="1">
    <location>
        <begin position="71"/>
        <end position="81"/>
    </location>
</feature>
<accession>A0ABT8DKB4</accession>
<dbReference type="RefSeq" id="WP_290253971.1">
    <property type="nucleotide sequence ID" value="NZ_JAUGQQ010000002.1"/>
</dbReference>
<dbReference type="SUPFAM" id="SSF51735">
    <property type="entry name" value="NAD(P)-binding Rossmann-fold domains"/>
    <property type="match status" value="1"/>
</dbReference>
<gene>
    <name evidence="2" type="ORF">QRD02_04215</name>
</gene>
<dbReference type="CDD" id="cd05233">
    <property type="entry name" value="SDR_c"/>
    <property type="match status" value="1"/>
</dbReference>
<comment type="caution">
    <text evidence="2">The sequence shown here is derived from an EMBL/GenBank/DDBJ whole genome shotgun (WGS) entry which is preliminary data.</text>
</comment>
<reference evidence="2 3" key="1">
    <citation type="submission" date="2023-06" db="EMBL/GenBank/DDBJ databases">
        <authorList>
            <person name="Ye Y.-Q."/>
            <person name="Du Z.-J."/>
        </authorList>
    </citation>
    <scope>NUCLEOTIDE SEQUENCE [LARGE SCALE GENOMIC DNA]</scope>
    <source>
        <strain evidence="2 3">SDUM287046</strain>
    </source>
</reference>
<dbReference type="Pfam" id="PF00106">
    <property type="entry name" value="adh_short"/>
    <property type="match status" value="1"/>
</dbReference>